<gene>
    <name evidence="9" type="ORF">AMOL_1832</name>
    <name evidence="10" type="ORF">CPU12_12590</name>
</gene>
<dbReference type="Pfam" id="PF00512">
    <property type="entry name" value="HisKA"/>
    <property type="match status" value="1"/>
</dbReference>
<feature type="domain" description="Histidine kinase" evidence="8">
    <location>
        <begin position="182"/>
        <end position="385"/>
    </location>
</feature>
<dbReference type="CDD" id="cd00075">
    <property type="entry name" value="HATPase"/>
    <property type="match status" value="1"/>
</dbReference>
<dbReference type="EMBL" id="CP032098">
    <property type="protein sequence ID" value="AXX92796.1"/>
    <property type="molecule type" value="Genomic_DNA"/>
</dbReference>
<reference evidence="10 11" key="1">
    <citation type="submission" date="2017-09" db="EMBL/GenBank/DDBJ databases">
        <title>Arcobacter canalis sp. nov., a new species isolated from a water canal contaminated with urban sewage.</title>
        <authorList>
            <person name="Perez-Cataluna A."/>
            <person name="Salas-Masso N."/>
            <person name="Figueras M.J."/>
        </authorList>
    </citation>
    <scope>NUCLEOTIDE SEQUENCE [LARGE SCALE GENOMIC DNA]</scope>
    <source>
        <strain evidence="10 11">F98-3</strain>
    </source>
</reference>
<accession>A0A2G1DES7</accession>
<evidence type="ECO:0000259" key="8">
    <source>
        <dbReference type="PROSITE" id="PS50109"/>
    </source>
</evidence>
<dbReference type="PANTHER" id="PTHR45453">
    <property type="entry name" value="PHOSPHATE REGULON SENSOR PROTEIN PHOR"/>
    <property type="match status" value="1"/>
</dbReference>
<dbReference type="CDD" id="cd00082">
    <property type="entry name" value="HisKA"/>
    <property type="match status" value="1"/>
</dbReference>
<evidence type="ECO:0000256" key="4">
    <source>
        <dbReference type="ARBA" id="ARBA00022679"/>
    </source>
</evidence>
<feature type="transmembrane region" description="Helical" evidence="7">
    <location>
        <begin position="12"/>
        <end position="31"/>
    </location>
</feature>
<evidence type="ECO:0000256" key="5">
    <source>
        <dbReference type="ARBA" id="ARBA00022777"/>
    </source>
</evidence>
<evidence type="ECO:0000256" key="7">
    <source>
        <dbReference type="SAM" id="Phobius"/>
    </source>
</evidence>
<dbReference type="SMART" id="SM00387">
    <property type="entry name" value="HATPase_c"/>
    <property type="match status" value="1"/>
</dbReference>
<dbReference type="InterPro" id="IPR036097">
    <property type="entry name" value="HisK_dim/P_sf"/>
</dbReference>
<protein>
    <recommendedName>
        <fullName evidence="2">histidine kinase</fullName>
        <ecNumber evidence="2">2.7.13.3</ecNumber>
    </recommendedName>
</protein>
<sequence>MIEKSKNFIFKISLFYTLIFIIFIAVPSYFYTKLELKSYINEQNIQILEYTQKFQKDIYNFSLSTNKIFNFPKSFKYEVTLLDENKKVIFESKKQNNLSKKLSYETTLSKKLSYETTLSKNRINAKYIIINKNISYTQIYLKTIILCLFISLFMFISIYFLIKASIDPFQKANEYLDSFFNDAMHELKTPLGIIQLNLEILDEKQPKTKEICRSINAVKNLFLVYEDIEYLIKQKSVKYNKEEIDFSNFLNQRLDQFDSLLNPKNLKFNLNIENNLYIYINRTHLQRVIDNTLSNAIKYSFKESLISINLHSDAKKNIIFSVHNVSNKIKNKKTIFNRYYKENHIKGGFGIGLNIVKNICDTNNILIEVDSTNKNGTTFKYYFLK</sequence>
<proteinExistence type="predicted"/>
<keyword evidence="3" id="KW-0597">Phosphoprotein</keyword>
<keyword evidence="5 10" id="KW-0418">Kinase</keyword>
<evidence type="ECO:0000256" key="2">
    <source>
        <dbReference type="ARBA" id="ARBA00012438"/>
    </source>
</evidence>
<keyword evidence="4" id="KW-0808">Transferase</keyword>
<dbReference type="Proteomes" id="UP000221222">
    <property type="component" value="Unassembled WGS sequence"/>
</dbReference>
<evidence type="ECO:0000256" key="6">
    <source>
        <dbReference type="ARBA" id="ARBA00023012"/>
    </source>
</evidence>
<dbReference type="SUPFAM" id="SSF47384">
    <property type="entry name" value="Homodimeric domain of signal transducing histidine kinase"/>
    <property type="match status" value="1"/>
</dbReference>
<dbReference type="SUPFAM" id="SSF55874">
    <property type="entry name" value="ATPase domain of HSP90 chaperone/DNA topoisomerase II/histidine kinase"/>
    <property type="match status" value="1"/>
</dbReference>
<dbReference type="AlphaFoldDB" id="A0A2G1DES7"/>
<dbReference type="EC" id="2.7.13.3" evidence="2"/>
<comment type="catalytic activity">
    <reaction evidence="1">
        <text>ATP + protein L-histidine = ADP + protein N-phospho-L-histidine.</text>
        <dbReference type="EC" id="2.7.13.3"/>
    </reaction>
</comment>
<keyword evidence="6" id="KW-0902">Two-component regulatory system</keyword>
<dbReference type="InterPro" id="IPR050351">
    <property type="entry name" value="BphY/WalK/GraS-like"/>
</dbReference>
<reference evidence="9 12" key="2">
    <citation type="submission" date="2018-08" db="EMBL/GenBank/DDBJ databases">
        <title>Complete genome of the Arcobacter molluscorum type strain LMG 25693.</title>
        <authorList>
            <person name="Miller W.G."/>
            <person name="Yee E."/>
            <person name="Bono J.L."/>
        </authorList>
    </citation>
    <scope>NUCLEOTIDE SEQUENCE [LARGE SCALE GENOMIC DNA]</scope>
    <source>
        <strain evidence="9 12">CECT 7696</strain>
    </source>
</reference>
<organism evidence="10 11">
    <name type="scientific">Malaciobacter molluscorum LMG 25693</name>
    <dbReference type="NCBI Taxonomy" id="870501"/>
    <lineage>
        <taxon>Bacteria</taxon>
        <taxon>Pseudomonadati</taxon>
        <taxon>Campylobacterota</taxon>
        <taxon>Epsilonproteobacteria</taxon>
        <taxon>Campylobacterales</taxon>
        <taxon>Arcobacteraceae</taxon>
        <taxon>Malaciobacter</taxon>
    </lineage>
</organism>
<keyword evidence="7" id="KW-1133">Transmembrane helix</keyword>
<dbReference type="InterPro" id="IPR003594">
    <property type="entry name" value="HATPase_dom"/>
</dbReference>
<feature type="transmembrane region" description="Helical" evidence="7">
    <location>
        <begin position="139"/>
        <end position="162"/>
    </location>
</feature>
<keyword evidence="7" id="KW-0472">Membrane</keyword>
<dbReference type="InterPro" id="IPR036890">
    <property type="entry name" value="HATPase_C_sf"/>
</dbReference>
<evidence type="ECO:0000313" key="11">
    <source>
        <dbReference type="Proteomes" id="UP000221222"/>
    </source>
</evidence>
<dbReference type="PROSITE" id="PS50109">
    <property type="entry name" value="HIS_KIN"/>
    <property type="match status" value="1"/>
</dbReference>
<dbReference type="EMBL" id="NXFY01000026">
    <property type="protein sequence ID" value="PHO17012.1"/>
    <property type="molecule type" value="Genomic_DNA"/>
</dbReference>
<keyword evidence="11" id="KW-1185">Reference proteome</keyword>
<dbReference type="GO" id="GO:0000155">
    <property type="term" value="F:phosphorelay sensor kinase activity"/>
    <property type="evidence" value="ECO:0007669"/>
    <property type="project" value="InterPro"/>
</dbReference>
<dbReference type="RefSeq" id="WP_099343472.1">
    <property type="nucleotide sequence ID" value="NZ_CP032098.1"/>
</dbReference>
<dbReference type="InterPro" id="IPR003661">
    <property type="entry name" value="HisK_dim/P_dom"/>
</dbReference>
<dbReference type="Pfam" id="PF02518">
    <property type="entry name" value="HATPase_c"/>
    <property type="match status" value="1"/>
</dbReference>
<dbReference type="GO" id="GO:0005886">
    <property type="term" value="C:plasma membrane"/>
    <property type="evidence" value="ECO:0007669"/>
    <property type="project" value="TreeGrafter"/>
</dbReference>
<dbReference type="InterPro" id="IPR005467">
    <property type="entry name" value="His_kinase_dom"/>
</dbReference>
<dbReference type="GO" id="GO:0016036">
    <property type="term" value="P:cellular response to phosphate starvation"/>
    <property type="evidence" value="ECO:0007669"/>
    <property type="project" value="TreeGrafter"/>
</dbReference>
<dbReference type="Gene3D" id="3.30.565.10">
    <property type="entry name" value="Histidine kinase-like ATPase, C-terminal domain"/>
    <property type="match status" value="1"/>
</dbReference>
<evidence type="ECO:0000256" key="3">
    <source>
        <dbReference type="ARBA" id="ARBA00022553"/>
    </source>
</evidence>
<name>A0A2G1DES7_9BACT</name>
<dbReference type="KEGG" id="amol:AMOL_1832"/>
<evidence type="ECO:0000256" key="1">
    <source>
        <dbReference type="ARBA" id="ARBA00000085"/>
    </source>
</evidence>
<dbReference type="Gene3D" id="1.10.287.130">
    <property type="match status" value="1"/>
</dbReference>
<keyword evidence="7" id="KW-0812">Transmembrane</keyword>
<dbReference type="GO" id="GO:0004721">
    <property type="term" value="F:phosphoprotein phosphatase activity"/>
    <property type="evidence" value="ECO:0007669"/>
    <property type="project" value="TreeGrafter"/>
</dbReference>
<evidence type="ECO:0000313" key="10">
    <source>
        <dbReference type="EMBL" id="PHO17012.1"/>
    </source>
</evidence>
<evidence type="ECO:0000313" key="9">
    <source>
        <dbReference type="EMBL" id="AXX92796.1"/>
    </source>
</evidence>
<evidence type="ECO:0000313" key="12">
    <source>
        <dbReference type="Proteomes" id="UP000262712"/>
    </source>
</evidence>
<dbReference type="PANTHER" id="PTHR45453:SF1">
    <property type="entry name" value="PHOSPHATE REGULON SENSOR PROTEIN PHOR"/>
    <property type="match status" value="1"/>
</dbReference>
<dbReference type="Proteomes" id="UP000262712">
    <property type="component" value="Chromosome"/>
</dbReference>